<dbReference type="PANTHER" id="PTHR30474">
    <property type="entry name" value="CELL CYCLE PROTEIN"/>
    <property type="match status" value="1"/>
</dbReference>
<dbReference type="InterPro" id="IPR001182">
    <property type="entry name" value="FtsW/RodA"/>
</dbReference>
<feature type="transmembrane region" description="Helical" evidence="18">
    <location>
        <begin position="85"/>
        <end position="105"/>
    </location>
</feature>
<dbReference type="Pfam" id="PF01098">
    <property type="entry name" value="FTSW_RODA_SPOVE"/>
    <property type="match status" value="1"/>
</dbReference>
<keyword evidence="3" id="KW-0808">Transferase</keyword>
<keyword evidence="2" id="KW-0328">Glycosyltransferase</keyword>
<evidence type="ECO:0000256" key="13">
    <source>
        <dbReference type="ARBA" id="ARBA00041418"/>
    </source>
</evidence>
<accession>A0ABN6Y3X7</accession>
<name>A0ABN6Y3X7_9MICO</name>
<sequence length="169" mass="17911">MADTPSSLPRRLSAKSGAASGRETQSHESDDTRTAAALVAVRKLFAAESTSFFIVLGTALFLVVFGLVMVLSSSSVEQYVATHDFFGAFLRQGIFAAVGVPLMLVVSRVPTWAWKKYSWHLLAASMILQLLVFTPWASRSTATATGSTSGRSARSRRSSSSCPSASGSG</sequence>
<dbReference type="Proteomes" id="UP001321486">
    <property type="component" value="Chromosome"/>
</dbReference>
<feature type="transmembrane region" description="Helical" evidence="18">
    <location>
        <begin position="52"/>
        <end position="73"/>
    </location>
</feature>
<keyword evidence="6" id="KW-0573">Peptidoglycan synthesis</keyword>
<evidence type="ECO:0000313" key="19">
    <source>
        <dbReference type="EMBL" id="BDZ50438.1"/>
    </source>
</evidence>
<proteinExistence type="inferred from homology"/>
<dbReference type="EMBL" id="AP027732">
    <property type="protein sequence ID" value="BDZ50438.1"/>
    <property type="molecule type" value="Genomic_DNA"/>
</dbReference>
<evidence type="ECO:0000256" key="4">
    <source>
        <dbReference type="ARBA" id="ARBA00022692"/>
    </source>
</evidence>
<keyword evidence="8 18" id="KW-0472">Membrane</keyword>
<organism evidence="19 20">
    <name type="scientific">Frondihabitans sucicola</name>
    <dbReference type="NCBI Taxonomy" id="1268041"/>
    <lineage>
        <taxon>Bacteria</taxon>
        <taxon>Bacillati</taxon>
        <taxon>Actinomycetota</taxon>
        <taxon>Actinomycetes</taxon>
        <taxon>Micrococcales</taxon>
        <taxon>Microbacteriaceae</taxon>
        <taxon>Frondihabitans</taxon>
    </lineage>
</organism>
<dbReference type="PANTHER" id="PTHR30474:SF2">
    <property type="entry name" value="PEPTIDOGLYCAN GLYCOSYLTRANSFERASE FTSW-RELATED"/>
    <property type="match status" value="1"/>
</dbReference>
<keyword evidence="5" id="KW-0133">Cell shape</keyword>
<reference evidence="20" key="1">
    <citation type="journal article" date="2019" name="Int. J. Syst. Evol. Microbiol.">
        <title>The Global Catalogue of Microorganisms (GCM) 10K type strain sequencing project: providing services to taxonomists for standard genome sequencing and annotation.</title>
        <authorList>
            <consortium name="The Broad Institute Genomics Platform"/>
            <consortium name="The Broad Institute Genome Sequencing Center for Infectious Disease"/>
            <person name="Wu L."/>
            <person name="Ma J."/>
        </authorList>
    </citation>
    <scope>NUCLEOTIDE SEQUENCE [LARGE SCALE GENOMIC DNA]</scope>
    <source>
        <strain evidence="20">NBRC 108728</strain>
    </source>
</reference>
<evidence type="ECO:0000256" key="11">
    <source>
        <dbReference type="ARBA" id="ARBA00038053"/>
    </source>
</evidence>
<dbReference type="EC" id="2.4.99.28" evidence="14"/>
<evidence type="ECO:0000256" key="15">
    <source>
        <dbReference type="ARBA" id="ARBA00049902"/>
    </source>
</evidence>
<evidence type="ECO:0000256" key="6">
    <source>
        <dbReference type="ARBA" id="ARBA00022984"/>
    </source>
</evidence>
<keyword evidence="7 18" id="KW-1133">Transmembrane helix</keyword>
<evidence type="ECO:0000256" key="10">
    <source>
        <dbReference type="ARBA" id="ARBA00033270"/>
    </source>
</evidence>
<feature type="transmembrane region" description="Helical" evidence="18">
    <location>
        <begin position="117"/>
        <end position="137"/>
    </location>
</feature>
<protein>
    <recommendedName>
        <fullName evidence="12">Probable peptidoglycan glycosyltransferase FtsW</fullName>
        <ecNumber evidence="14">2.4.99.28</ecNumber>
    </recommendedName>
    <alternativeName>
        <fullName evidence="13">Cell division protein FtsW</fullName>
    </alternativeName>
    <alternativeName>
        <fullName evidence="10">Cell wall polymerase</fullName>
    </alternativeName>
    <alternativeName>
        <fullName evidence="9">Peptidoglycan polymerase</fullName>
    </alternativeName>
</protein>
<comment type="similarity">
    <text evidence="11">Belongs to the SEDS family. FtsW subfamily.</text>
</comment>
<evidence type="ECO:0000256" key="2">
    <source>
        <dbReference type="ARBA" id="ARBA00022676"/>
    </source>
</evidence>
<comment type="function">
    <text evidence="16">Peptidoglycan polymerase that is essential for cell division.</text>
</comment>
<evidence type="ECO:0000256" key="3">
    <source>
        <dbReference type="ARBA" id="ARBA00022679"/>
    </source>
</evidence>
<evidence type="ECO:0000256" key="17">
    <source>
        <dbReference type="SAM" id="MobiDB-lite"/>
    </source>
</evidence>
<comment type="subcellular location">
    <subcellularLocation>
        <location evidence="1">Membrane</location>
        <topology evidence="1">Multi-pass membrane protein</topology>
    </subcellularLocation>
</comment>
<evidence type="ECO:0000256" key="18">
    <source>
        <dbReference type="SAM" id="Phobius"/>
    </source>
</evidence>
<evidence type="ECO:0000256" key="14">
    <source>
        <dbReference type="ARBA" id="ARBA00044770"/>
    </source>
</evidence>
<gene>
    <name evidence="19" type="ORF">GCM10025867_26790</name>
</gene>
<dbReference type="RefSeq" id="WP_350271541.1">
    <property type="nucleotide sequence ID" value="NZ_AP027732.1"/>
</dbReference>
<feature type="region of interest" description="Disordered" evidence="17">
    <location>
        <begin position="1"/>
        <end position="30"/>
    </location>
</feature>
<evidence type="ECO:0000256" key="12">
    <source>
        <dbReference type="ARBA" id="ARBA00041185"/>
    </source>
</evidence>
<evidence type="ECO:0000256" key="8">
    <source>
        <dbReference type="ARBA" id="ARBA00023136"/>
    </source>
</evidence>
<comment type="catalytic activity">
    <reaction evidence="15">
        <text>[GlcNAc-(1-&gt;4)-Mur2Ac(oyl-L-Ala-gamma-D-Glu-L-Lys-D-Ala-D-Ala)](n)-di-trans,octa-cis-undecaprenyl diphosphate + beta-D-GlcNAc-(1-&gt;4)-Mur2Ac(oyl-L-Ala-gamma-D-Glu-L-Lys-D-Ala-D-Ala)-di-trans,octa-cis-undecaprenyl diphosphate = [GlcNAc-(1-&gt;4)-Mur2Ac(oyl-L-Ala-gamma-D-Glu-L-Lys-D-Ala-D-Ala)](n+1)-di-trans,octa-cis-undecaprenyl diphosphate + di-trans,octa-cis-undecaprenyl diphosphate + H(+)</text>
        <dbReference type="Rhea" id="RHEA:23708"/>
        <dbReference type="Rhea" id="RHEA-COMP:9602"/>
        <dbReference type="Rhea" id="RHEA-COMP:9603"/>
        <dbReference type="ChEBI" id="CHEBI:15378"/>
        <dbReference type="ChEBI" id="CHEBI:58405"/>
        <dbReference type="ChEBI" id="CHEBI:60033"/>
        <dbReference type="ChEBI" id="CHEBI:78435"/>
        <dbReference type="EC" id="2.4.99.28"/>
    </reaction>
</comment>
<feature type="region of interest" description="Disordered" evidence="17">
    <location>
        <begin position="143"/>
        <end position="169"/>
    </location>
</feature>
<keyword evidence="4 18" id="KW-0812">Transmembrane</keyword>
<evidence type="ECO:0000256" key="7">
    <source>
        <dbReference type="ARBA" id="ARBA00022989"/>
    </source>
</evidence>
<keyword evidence="20" id="KW-1185">Reference proteome</keyword>
<evidence type="ECO:0000256" key="9">
    <source>
        <dbReference type="ARBA" id="ARBA00032370"/>
    </source>
</evidence>
<evidence type="ECO:0000256" key="5">
    <source>
        <dbReference type="ARBA" id="ARBA00022960"/>
    </source>
</evidence>
<evidence type="ECO:0000313" key="20">
    <source>
        <dbReference type="Proteomes" id="UP001321486"/>
    </source>
</evidence>
<evidence type="ECO:0000256" key="1">
    <source>
        <dbReference type="ARBA" id="ARBA00004141"/>
    </source>
</evidence>
<evidence type="ECO:0000256" key="16">
    <source>
        <dbReference type="ARBA" id="ARBA00049966"/>
    </source>
</evidence>